<dbReference type="InterPro" id="IPR052948">
    <property type="entry name" value="Low_temp-induced_all0457"/>
</dbReference>
<feature type="region of interest" description="Disordered" evidence="1">
    <location>
        <begin position="216"/>
        <end position="238"/>
    </location>
</feature>
<dbReference type="AlphaFoldDB" id="A0A934SSJ3"/>
<organism evidence="2 3">
    <name type="scientific">Noviherbaspirillum pedocola</name>
    <dbReference type="NCBI Taxonomy" id="2801341"/>
    <lineage>
        <taxon>Bacteria</taxon>
        <taxon>Pseudomonadati</taxon>
        <taxon>Pseudomonadota</taxon>
        <taxon>Betaproteobacteria</taxon>
        <taxon>Burkholderiales</taxon>
        <taxon>Oxalobacteraceae</taxon>
        <taxon>Noviherbaspirillum</taxon>
    </lineage>
</organism>
<evidence type="ECO:0000256" key="1">
    <source>
        <dbReference type="SAM" id="MobiDB-lite"/>
    </source>
</evidence>
<evidence type="ECO:0008006" key="4">
    <source>
        <dbReference type="Google" id="ProtNLM"/>
    </source>
</evidence>
<evidence type="ECO:0000313" key="2">
    <source>
        <dbReference type="EMBL" id="MBK4734391.1"/>
    </source>
</evidence>
<name>A0A934SSJ3_9BURK</name>
<accession>A0A934SSJ3</accession>
<proteinExistence type="predicted"/>
<dbReference type="EMBL" id="JAEPBG010000002">
    <property type="protein sequence ID" value="MBK4734391.1"/>
    <property type="molecule type" value="Genomic_DNA"/>
</dbReference>
<dbReference type="PANTHER" id="PTHR36109">
    <property type="entry name" value="MEMBRANE PROTEIN-RELATED"/>
    <property type="match status" value="1"/>
</dbReference>
<feature type="compositionally biased region" description="Low complexity" evidence="1">
    <location>
        <begin position="216"/>
        <end position="229"/>
    </location>
</feature>
<reference evidence="2" key="1">
    <citation type="submission" date="2021-01" db="EMBL/GenBank/DDBJ databases">
        <title>Genome sequence of strain Noviherbaspirillum sp. DKR-6.</title>
        <authorList>
            <person name="Chaudhary D.K."/>
        </authorList>
    </citation>
    <scope>NUCLEOTIDE SEQUENCE</scope>
    <source>
        <strain evidence="2">DKR-6</strain>
    </source>
</reference>
<comment type="caution">
    <text evidence="2">The sequence shown here is derived from an EMBL/GenBank/DDBJ whole genome shotgun (WGS) entry which is preliminary data.</text>
</comment>
<dbReference type="Proteomes" id="UP000622890">
    <property type="component" value="Unassembled WGS sequence"/>
</dbReference>
<gene>
    <name evidence="2" type="ORF">JJB74_07230</name>
</gene>
<dbReference type="PANTHER" id="PTHR36109:SF2">
    <property type="entry name" value="MEMBRANE PROTEIN"/>
    <property type="match status" value="1"/>
</dbReference>
<keyword evidence="3" id="KW-1185">Reference proteome</keyword>
<sequence length="392" mass="39121">MVTGLFRDRASAERAWEAASRRGYDREHVNVVMSDATRKRHFSGDDAVQTELGSKAAEGAGIGAGIGGTLGAIAGVVAAVGTSIALPGLGLVIAGPLAAGLAGAGAGGVTGGLLGALIGAGIPEERVKHYEQGIHEGGILMGVAPRSEEDARELERSWRDSNGEHVLGTGLGAGGGAVGGAVIGAPAGPLGMAAGAAIGAVAGGMAGKATAETASQSQAAPAAATPAAAEADETRTRHTEQTIATGVATTMGALVGAALGGPPGMAAGAAIGGLAGAGAAMGKGQDAVAHPVADAPSASSPGMPMHYGEEEAYWRRAFDGEPYRLGEYRYEDYAPAYHLGYTTFGRYGTRFEEAESRLAGEWDVARGASRLSWQQALPAVRAAWDKLGGRRA</sequence>
<evidence type="ECO:0000313" key="3">
    <source>
        <dbReference type="Proteomes" id="UP000622890"/>
    </source>
</evidence>
<protein>
    <recommendedName>
        <fullName evidence="4">Glycine zipper domain-containing protein</fullName>
    </recommendedName>
</protein>